<organism evidence="2">
    <name type="scientific">marine sediment metagenome</name>
    <dbReference type="NCBI Taxonomy" id="412755"/>
    <lineage>
        <taxon>unclassified sequences</taxon>
        <taxon>metagenomes</taxon>
        <taxon>ecological metagenomes</taxon>
    </lineage>
</organism>
<dbReference type="InterPro" id="IPR002575">
    <property type="entry name" value="Aminoglycoside_PTrfase"/>
</dbReference>
<dbReference type="Pfam" id="PF01636">
    <property type="entry name" value="APH"/>
    <property type="match status" value="1"/>
</dbReference>
<proteinExistence type="predicted"/>
<dbReference type="InterPro" id="IPR011009">
    <property type="entry name" value="Kinase-like_dom_sf"/>
</dbReference>
<gene>
    <name evidence="2" type="ORF">LCGC14_0948360</name>
</gene>
<dbReference type="EMBL" id="LAZR01003359">
    <property type="protein sequence ID" value="KKN19184.1"/>
    <property type="molecule type" value="Genomic_DNA"/>
</dbReference>
<protein>
    <recommendedName>
        <fullName evidence="1">Aminoglycoside phosphotransferase domain-containing protein</fullName>
    </recommendedName>
</protein>
<evidence type="ECO:0000313" key="2">
    <source>
        <dbReference type="EMBL" id="KKN19184.1"/>
    </source>
</evidence>
<dbReference type="AlphaFoldDB" id="A0A0F9NMS5"/>
<sequence length="208" mass="24021">MEKGEVIGKGRSAEVIYWSNNRVLKLFFKDFPNNLIDYQFKVDSLIGEIFPNCPKAIEKIEEKGRIGIVYEYIEGKILSDFMGKKIKSVSKGIRMLAEIHAEMHKYEIMGINIQKDTFRLAINQTDLLDDDQKKEIIEYFEKLPDGNTICHGDLHPENVMVSKNKLYVIDWSNTYSGNPNGDVARTFYTMKYGLAPSDEYTLKKNFIV</sequence>
<dbReference type="PANTHER" id="PTHR40086">
    <property type="entry name" value="PHOSPHOTRANSFERASE YTMP-RELATED"/>
    <property type="match status" value="1"/>
</dbReference>
<dbReference type="SUPFAM" id="SSF56112">
    <property type="entry name" value="Protein kinase-like (PK-like)"/>
    <property type="match status" value="1"/>
</dbReference>
<dbReference type="Gene3D" id="3.90.1200.10">
    <property type="match status" value="1"/>
</dbReference>
<accession>A0A0F9NMS5</accession>
<dbReference type="PANTHER" id="PTHR40086:SF1">
    <property type="entry name" value="CELL CYCLE REGULATOR CCRZ"/>
    <property type="match status" value="1"/>
</dbReference>
<name>A0A0F9NMS5_9ZZZZ</name>
<feature type="non-terminal residue" evidence="2">
    <location>
        <position position="208"/>
    </location>
</feature>
<feature type="domain" description="Aminoglycoside phosphotransferase" evidence="1">
    <location>
        <begin position="7"/>
        <end position="188"/>
    </location>
</feature>
<evidence type="ECO:0000259" key="1">
    <source>
        <dbReference type="Pfam" id="PF01636"/>
    </source>
</evidence>
<reference evidence="2" key="1">
    <citation type="journal article" date="2015" name="Nature">
        <title>Complex archaea that bridge the gap between prokaryotes and eukaryotes.</title>
        <authorList>
            <person name="Spang A."/>
            <person name="Saw J.H."/>
            <person name="Jorgensen S.L."/>
            <person name="Zaremba-Niedzwiedzka K."/>
            <person name="Martijn J."/>
            <person name="Lind A.E."/>
            <person name="van Eijk R."/>
            <person name="Schleper C."/>
            <person name="Guy L."/>
            <person name="Ettema T.J."/>
        </authorList>
    </citation>
    <scope>NUCLEOTIDE SEQUENCE</scope>
</reference>
<dbReference type="InterPro" id="IPR052077">
    <property type="entry name" value="CcrZ_PhaseVar_Mediator"/>
</dbReference>
<comment type="caution">
    <text evidence="2">The sequence shown here is derived from an EMBL/GenBank/DDBJ whole genome shotgun (WGS) entry which is preliminary data.</text>
</comment>